<keyword evidence="11 13" id="KW-0472">Membrane</keyword>
<feature type="transmembrane region" description="Helical" evidence="13">
    <location>
        <begin position="150"/>
        <end position="171"/>
    </location>
</feature>
<comment type="similarity">
    <text evidence="3">Belongs to the NDC1 family.</text>
</comment>
<sequence>MQVNQPNLSVTFTYKDLLFRKLYNAIICSVISQILILQLCMVIIKGDPLYPSSWCTTIFNTVTSFTTWLYVIPHITIIFAQCLICAKDYVLSSNFCSTRFKKILSVFSLHNLVLLSLHSLVGVLQVWLILSLTGGDYKGVTKRIDETSSVLVEETLFLLIGGLWIGMYFFVKVYMSDKHLVFPVIHQKKLTQFKSNVMSLLKSSFKQAVWPCMYFIMFYYCWGLEIKRNFAYMFNLQIQNSYNSKVYFYHWLFAALIFFNLNLIKLFFSLFLTEPSEFPLVKPNQNVLTLQESINLDKLPIVQSLACLDLYFLSLWCPFRRQILFTLSQPGEHPHNWNSLIEAILKLYRSYIEILDKSTENLNDKSILQVNSLIHCQNNIPKFRNLRNMSSPYSTPESPKMLDINRPYQNTTTSENRSENLLTAFQNKLSNTISILKTITGINYIFGEIPQASIQQCLSNGHLIIWSSQGLSELICASLKEDRYGVVQKDLPGVISTLVNLNQVLDKLNRFPALSRRIVGSDNYNYKMKNAVSSSLKRSLFHICNTFRNYLSEIPLSKEVSSYLQSTILVKN</sequence>
<evidence type="ECO:0000313" key="14">
    <source>
        <dbReference type="EMBL" id="KAK9881945.1"/>
    </source>
</evidence>
<dbReference type="GO" id="GO:0015031">
    <property type="term" value="P:protein transport"/>
    <property type="evidence" value="ECO:0007669"/>
    <property type="project" value="UniProtKB-KW"/>
</dbReference>
<feature type="transmembrane region" description="Helical" evidence="13">
    <location>
        <begin position="107"/>
        <end position="130"/>
    </location>
</feature>
<dbReference type="GO" id="GO:0006999">
    <property type="term" value="P:nuclear pore organization"/>
    <property type="evidence" value="ECO:0007669"/>
    <property type="project" value="TreeGrafter"/>
</dbReference>
<keyword evidence="12" id="KW-0539">Nucleus</keyword>
<evidence type="ECO:0000313" key="15">
    <source>
        <dbReference type="Proteomes" id="UP001431783"/>
    </source>
</evidence>
<evidence type="ECO:0000256" key="9">
    <source>
        <dbReference type="ARBA" id="ARBA00023010"/>
    </source>
</evidence>
<dbReference type="Proteomes" id="UP001431783">
    <property type="component" value="Unassembled WGS sequence"/>
</dbReference>
<keyword evidence="15" id="KW-1185">Reference proteome</keyword>
<dbReference type="AlphaFoldDB" id="A0AAW1UPP9"/>
<evidence type="ECO:0000256" key="11">
    <source>
        <dbReference type="ARBA" id="ARBA00023136"/>
    </source>
</evidence>
<evidence type="ECO:0008006" key="16">
    <source>
        <dbReference type="Google" id="ProtNLM"/>
    </source>
</evidence>
<dbReference type="EMBL" id="JARQZJ010000071">
    <property type="protein sequence ID" value="KAK9881945.1"/>
    <property type="molecule type" value="Genomic_DNA"/>
</dbReference>
<feature type="transmembrane region" description="Helical" evidence="13">
    <location>
        <begin position="246"/>
        <end position="272"/>
    </location>
</feature>
<proteinExistence type="inferred from homology"/>
<keyword evidence="8 13" id="KW-1133">Transmembrane helix</keyword>
<keyword evidence="7" id="KW-0653">Protein transport</keyword>
<dbReference type="PANTHER" id="PTHR13269:SF6">
    <property type="entry name" value="NUCLEOPORIN NDC1"/>
    <property type="match status" value="1"/>
</dbReference>
<gene>
    <name evidence="14" type="ORF">WA026_018139</name>
</gene>
<evidence type="ECO:0000256" key="1">
    <source>
        <dbReference type="ARBA" id="ARBA00004232"/>
    </source>
</evidence>
<feature type="transmembrane region" description="Helical" evidence="13">
    <location>
        <begin position="67"/>
        <end position="86"/>
    </location>
</feature>
<dbReference type="GO" id="GO:0030674">
    <property type="term" value="F:protein-macromolecule adaptor activity"/>
    <property type="evidence" value="ECO:0007669"/>
    <property type="project" value="TreeGrafter"/>
</dbReference>
<dbReference type="GO" id="GO:0051028">
    <property type="term" value="P:mRNA transport"/>
    <property type="evidence" value="ECO:0007669"/>
    <property type="project" value="UniProtKB-KW"/>
</dbReference>
<dbReference type="GO" id="GO:0070762">
    <property type="term" value="C:nuclear pore transmembrane ring"/>
    <property type="evidence" value="ECO:0007669"/>
    <property type="project" value="TreeGrafter"/>
</dbReference>
<keyword evidence="6" id="KW-0509">mRNA transport</keyword>
<evidence type="ECO:0000256" key="12">
    <source>
        <dbReference type="ARBA" id="ARBA00023242"/>
    </source>
</evidence>
<accession>A0AAW1UPP9</accession>
<evidence type="ECO:0000256" key="13">
    <source>
        <dbReference type="SAM" id="Phobius"/>
    </source>
</evidence>
<dbReference type="Pfam" id="PF09531">
    <property type="entry name" value="Ndc1_Nup"/>
    <property type="match status" value="1"/>
</dbReference>
<dbReference type="GO" id="GO:0031965">
    <property type="term" value="C:nuclear membrane"/>
    <property type="evidence" value="ECO:0007669"/>
    <property type="project" value="UniProtKB-SubCell"/>
</dbReference>
<keyword evidence="5 13" id="KW-0812">Transmembrane</keyword>
<dbReference type="InterPro" id="IPR019049">
    <property type="entry name" value="Nucleoporin_prot_Ndc1/Nup"/>
</dbReference>
<name>A0AAW1UPP9_9CUCU</name>
<evidence type="ECO:0000256" key="3">
    <source>
        <dbReference type="ARBA" id="ARBA00005760"/>
    </source>
</evidence>
<reference evidence="14 15" key="1">
    <citation type="submission" date="2023-03" db="EMBL/GenBank/DDBJ databases">
        <title>Genome insight into feeding habits of ladybird beetles.</title>
        <authorList>
            <person name="Li H.-S."/>
            <person name="Huang Y.-H."/>
            <person name="Pang H."/>
        </authorList>
    </citation>
    <scope>NUCLEOTIDE SEQUENCE [LARGE SCALE GENOMIC DNA]</scope>
    <source>
        <strain evidence="14">SYSU_2023b</strain>
        <tissue evidence="14">Whole body</tissue>
    </source>
</reference>
<comment type="subcellular location">
    <subcellularLocation>
        <location evidence="1">Nucleus membrane</location>
        <topology evidence="1">Multi-pass membrane protein</topology>
    </subcellularLocation>
    <subcellularLocation>
        <location evidence="2">Nucleus</location>
        <location evidence="2">Nuclear pore complex</location>
    </subcellularLocation>
</comment>
<keyword evidence="9" id="KW-0811">Translocation</keyword>
<evidence type="ECO:0000256" key="5">
    <source>
        <dbReference type="ARBA" id="ARBA00022692"/>
    </source>
</evidence>
<evidence type="ECO:0000256" key="10">
    <source>
        <dbReference type="ARBA" id="ARBA00023132"/>
    </source>
</evidence>
<comment type="caution">
    <text evidence="14">The sequence shown here is derived from an EMBL/GenBank/DDBJ whole genome shotgun (WGS) entry which is preliminary data.</text>
</comment>
<organism evidence="14 15">
    <name type="scientific">Henosepilachna vigintioctopunctata</name>
    <dbReference type="NCBI Taxonomy" id="420089"/>
    <lineage>
        <taxon>Eukaryota</taxon>
        <taxon>Metazoa</taxon>
        <taxon>Ecdysozoa</taxon>
        <taxon>Arthropoda</taxon>
        <taxon>Hexapoda</taxon>
        <taxon>Insecta</taxon>
        <taxon>Pterygota</taxon>
        <taxon>Neoptera</taxon>
        <taxon>Endopterygota</taxon>
        <taxon>Coleoptera</taxon>
        <taxon>Polyphaga</taxon>
        <taxon>Cucujiformia</taxon>
        <taxon>Coccinelloidea</taxon>
        <taxon>Coccinellidae</taxon>
        <taxon>Epilachninae</taxon>
        <taxon>Epilachnini</taxon>
        <taxon>Henosepilachna</taxon>
    </lineage>
</organism>
<dbReference type="PANTHER" id="PTHR13269">
    <property type="entry name" value="NUCLEOPORIN NDC1"/>
    <property type="match status" value="1"/>
</dbReference>
<evidence type="ECO:0000256" key="8">
    <source>
        <dbReference type="ARBA" id="ARBA00022989"/>
    </source>
</evidence>
<keyword evidence="10" id="KW-0906">Nuclear pore complex</keyword>
<protein>
    <recommendedName>
        <fullName evidence="16">Nucleoporin NDC1</fullName>
    </recommendedName>
</protein>
<evidence type="ECO:0000256" key="2">
    <source>
        <dbReference type="ARBA" id="ARBA00004567"/>
    </source>
</evidence>
<evidence type="ECO:0000256" key="6">
    <source>
        <dbReference type="ARBA" id="ARBA00022816"/>
    </source>
</evidence>
<evidence type="ECO:0000256" key="7">
    <source>
        <dbReference type="ARBA" id="ARBA00022927"/>
    </source>
</evidence>
<keyword evidence="4" id="KW-0813">Transport</keyword>
<evidence type="ECO:0000256" key="4">
    <source>
        <dbReference type="ARBA" id="ARBA00022448"/>
    </source>
</evidence>
<feature type="transmembrane region" description="Helical" evidence="13">
    <location>
        <begin position="22"/>
        <end position="44"/>
    </location>
</feature>